<gene>
    <name evidence="2" type="ORF">E2C01_057287</name>
</gene>
<accession>A0A5B7GZN1</accession>
<dbReference type="EMBL" id="VSRR010020514">
    <property type="protein sequence ID" value="MPC63193.1"/>
    <property type="molecule type" value="Genomic_DNA"/>
</dbReference>
<sequence length="60" mass="7109">MEDSQSEELSSRDESLAFDLNQLINVVVVRLSHLHEKHSYSRQGQRRPLRRVSMWETKAK</sequence>
<organism evidence="2 3">
    <name type="scientific">Portunus trituberculatus</name>
    <name type="common">Swimming crab</name>
    <name type="synonym">Neptunus trituberculatus</name>
    <dbReference type="NCBI Taxonomy" id="210409"/>
    <lineage>
        <taxon>Eukaryota</taxon>
        <taxon>Metazoa</taxon>
        <taxon>Ecdysozoa</taxon>
        <taxon>Arthropoda</taxon>
        <taxon>Crustacea</taxon>
        <taxon>Multicrustacea</taxon>
        <taxon>Malacostraca</taxon>
        <taxon>Eumalacostraca</taxon>
        <taxon>Eucarida</taxon>
        <taxon>Decapoda</taxon>
        <taxon>Pleocyemata</taxon>
        <taxon>Brachyura</taxon>
        <taxon>Eubrachyura</taxon>
        <taxon>Portunoidea</taxon>
        <taxon>Portunidae</taxon>
        <taxon>Portuninae</taxon>
        <taxon>Portunus</taxon>
    </lineage>
</organism>
<protein>
    <submittedName>
        <fullName evidence="2">Uncharacterized protein</fullName>
    </submittedName>
</protein>
<feature type="region of interest" description="Disordered" evidence="1">
    <location>
        <begin position="37"/>
        <end position="60"/>
    </location>
</feature>
<reference evidence="2 3" key="1">
    <citation type="submission" date="2019-05" db="EMBL/GenBank/DDBJ databases">
        <title>Another draft genome of Portunus trituberculatus and its Hox gene families provides insights of decapod evolution.</title>
        <authorList>
            <person name="Jeong J.-H."/>
            <person name="Song I."/>
            <person name="Kim S."/>
            <person name="Choi T."/>
            <person name="Kim D."/>
            <person name="Ryu S."/>
            <person name="Kim W."/>
        </authorList>
    </citation>
    <scope>NUCLEOTIDE SEQUENCE [LARGE SCALE GENOMIC DNA]</scope>
    <source>
        <tissue evidence="2">Muscle</tissue>
    </source>
</reference>
<evidence type="ECO:0000313" key="3">
    <source>
        <dbReference type="Proteomes" id="UP000324222"/>
    </source>
</evidence>
<evidence type="ECO:0000256" key="1">
    <source>
        <dbReference type="SAM" id="MobiDB-lite"/>
    </source>
</evidence>
<dbReference type="Proteomes" id="UP000324222">
    <property type="component" value="Unassembled WGS sequence"/>
</dbReference>
<name>A0A5B7GZN1_PORTR</name>
<proteinExistence type="predicted"/>
<evidence type="ECO:0000313" key="2">
    <source>
        <dbReference type="EMBL" id="MPC63193.1"/>
    </source>
</evidence>
<dbReference type="AlphaFoldDB" id="A0A5B7GZN1"/>
<comment type="caution">
    <text evidence="2">The sequence shown here is derived from an EMBL/GenBank/DDBJ whole genome shotgun (WGS) entry which is preliminary data.</text>
</comment>
<keyword evidence="3" id="KW-1185">Reference proteome</keyword>